<evidence type="ECO:0000313" key="9">
    <source>
        <dbReference type="Proteomes" id="UP000696280"/>
    </source>
</evidence>
<evidence type="ECO:0000256" key="6">
    <source>
        <dbReference type="SAM" id="MobiDB-lite"/>
    </source>
</evidence>
<evidence type="ECO:0000256" key="7">
    <source>
        <dbReference type="SAM" id="Phobius"/>
    </source>
</evidence>
<keyword evidence="2" id="KW-0813">Transport</keyword>
<evidence type="ECO:0000256" key="2">
    <source>
        <dbReference type="ARBA" id="ARBA00022448"/>
    </source>
</evidence>
<feature type="transmembrane region" description="Helical" evidence="7">
    <location>
        <begin position="188"/>
        <end position="211"/>
    </location>
</feature>
<dbReference type="Proteomes" id="UP000696280">
    <property type="component" value="Unassembled WGS sequence"/>
</dbReference>
<sequence>MEEQTLEDKLDDTLAPPETPATVESPVLCPSSVNEKILIRRIDIRVIPMLVIIGISSFLDRVNISNALTMSLPKDLGLEGVERNVALTIFFIPYILFEIPSNLVIKKIRPSIWLTTYRGLLVTRFFLGLAEAGVYPGSFYLISTWYKREESQKRFTAYYGSVFIANICGGLLASGIAKMDGIRGLHNWRWIFILEGAFTLLIGILSLFLVAEFPENATWLSDEERKFVIARAKCTGQTDNITSRDIVVFFKDPNNILAGIMYLCLIIPIYSFAYFTPTIVKTLGYSVIQTQLHSVPPIAAAFVLCTILAYLSDKARLRFPFIAFGIILGISGLSIMMTIHHNFSVQYAGLCLAAMGLFSCSPLIICWYVMNFQSHTERAIGTAWLNAFGNCGGFVATFAFLQRDAPYYHIGYTICMVAVCLCGGAASLYALLLRRKNMARRSSTMDDKSTPYYSL</sequence>
<accession>A0A9N9KZP7</accession>
<evidence type="ECO:0000256" key="3">
    <source>
        <dbReference type="ARBA" id="ARBA00022692"/>
    </source>
</evidence>
<keyword evidence="9" id="KW-1185">Reference proteome</keyword>
<feature type="transmembrane region" description="Helical" evidence="7">
    <location>
        <begin position="157"/>
        <end position="176"/>
    </location>
</feature>
<dbReference type="SUPFAM" id="SSF103473">
    <property type="entry name" value="MFS general substrate transporter"/>
    <property type="match status" value="1"/>
</dbReference>
<evidence type="ECO:0000313" key="8">
    <source>
        <dbReference type="EMBL" id="CAG8957430.1"/>
    </source>
</evidence>
<comment type="subcellular location">
    <subcellularLocation>
        <location evidence="1">Membrane</location>
        <topology evidence="1">Multi-pass membrane protein</topology>
    </subcellularLocation>
</comment>
<evidence type="ECO:0008006" key="10">
    <source>
        <dbReference type="Google" id="ProtNLM"/>
    </source>
</evidence>
<reference evidence="8" key="1">
    <citation type="submission" date="2021-07" db="EMBL/GenBank/DDBJ databases">
        <authorList>
            <person name="Durling M."/>
        </authorList>
    </citation>
    <scope>NUCLEOTIDE SEQUENCE</scope>
</reference>
<proteinExistence type="predicted"/>
<gene>
    <name evidence="8" type="ORF">HYFRA_00011411</name>
</gene>
<keyword evidence="3 7" id="KW-0812">Transmembrane</keyword>
<dbReference type="OrthoDB" id="19923at2759"/>
<feature type="compositionally biased region" description="Basic and acidic residues" evidence="6">
    <location>
        <begin position="1"/>
        <end position="12"/>
    </location>
</feature>
<evidence type="ECO:0000256" key="4">
    <source>
        <dbReference type="ARBA" id="ARBA00022989"/>
    </source>
</evidence>
<dbReference type="AlphaFoldDB" id="A0A9N9KZP7"/>
<dbReference type="PANTHER" id="PTHR43791">
    <property type="entry name" value="PERMEASE-RELATED"/>
    <property type="match status" value="1"/>
</dbReference>
<dbReference type="FunFam" id="1.20.1250.20:FF:000013">
    <property type="entry name" value="MFS general substrate transporter"/>
    <property type="match status" value="1"/>
</dbReference>
<feature type="transmembrane region" description="Helical" evidence="7">
    <location>
        <begin position="295"/>
        <end position="312"/>
    </location>
</feature>
<organism evidence="8 9">
    <name type="scientific">Hymenoscyphus fraxineus</name>
    <dbReference type="NCBI Taxonomy" id="746836"/>
    <lineage>
        <taxon>Eukaryota</taxon>
        <taxon>Fungi</taxon>
        <taxon>Dikarya</taxon>
        <taxon>Ascomycota</taxon>
        <taxon>Pezizomycotina</taxon>
        <taxon>Leotiomycetes</taxon>
        <taxon>Helotiales</taxon>
        <taxon>Helotiaceae</taxon>
        <taxon>Hymenoscyphus</taxon>
    </lineage>
</organism>
<dbReference type="PANTHER" id="PTHR43791:SF46">
    <property type="entry name" value="MAJOR FACILITATOR SUPERFAMILY (MFS) PROFILE DOMAIN-CONTAINING PROTEIN-RELATED"/>
    <property type="match status" value="1"/>
</dbReference>
<dbReference type="GO" id="GO:0022857">
    <property type="term" value="F:transmembrane transporter activity"/>
    <property type="evidence" value="ECO:0007669"/>
    <property type="project" value="InterPro"/>
</dbReference>
<feature type="transmembrane region" description="Helical" evidence="7">
    <location>
        <begin position="345"/>
        <end position="370"/>
    </location>
</feature>
<keyword evidence="4 7" id="KW-1133">Transmembrane helix</keyword>
<dbReference type="GO" id="GO:0005886">
    <property type="term" value="C:plasma membrane"/>
    <property type="evidence" value="ECO:0007669"/>
    <property type="project" value="TreeGrafter"/>
</dbReference>
<dbReference type="EMBL" id="CAJVRL010000079">
    <property type="protein sequence ID" value="CAG8957430.1"/>
    <property type="molecule type" value="Genomic_DNA"/>
</dbReference>
<feature type="region of interest" description="Disordered" evidence="6">
    <location>
        <begin position="1"/>
        <end position="22"/>
    </location>
</feature>
<feature type="transmembrane region" description="Helical" evidence="7">
    <location>
        <begin position="319"/>
        <end position="339"/>
    </location>
</feature>
<feature type="transmembrane region" description="Helical" evidence="7">
    <location>
        <begin position="407"/>
        <end position="432"/>
    </location>
</feature>
<protein>
    <recommendedName>
        <fullName evidence="10">Major facilitator superfamily (MFS) profile domain-containing protein</fullName>
    </recommendedName>
</protein>
<feature type="transmembrane region" description="Helical" evidence="7">
    <location>
        <begin position="256"/>
        <end position="275"/>
    </location>
</feature>
<name>A0A9N9KZP7_9HELO</name>
<feature type="transmembrane region" description="Helical" evidence="7">
    <location>
        <begin position="84"/>
        <end position="105"/>
    </location>
</feature>
<dbReference type="InterPro" id="IPR036259">
    <property type="entry name" value="MFS_trans_sf"/>
</dbReference>
<keyword evidence="5 7" id="KW-0472">Membrane</keyword>
<evidence type="ECO:0000256" key="5">
    <source>
        <dbReference type="ARBA" id="ARBA00023136"/>
    </source>
</evidence>
<feature type="transmembrane region" description="Helical" evidence="7">
    <location>
        <begin position="382"/>
        <end position="401"/>
    </location>
</feature>
<evidence type="ECO:0000256" key="1">
    <source>
        <dbReference type="ARBA" id="ARBA00004141"/>
    </source>
</evidence>
<dbReference type="Gene3D" id="1.20.1250.20">
    <property type="entry name" value="MFS general substrate transporter like domains"/>
    <property type="match status" value="2"/>
</dbReference>
<comment type="caution">
    <text evidence="8">The sequence shown here is derived from an EMBL/GenBank/DDBJ whole genome shotgun (WGS) entry which is preliminary data.</text>
</comment>
<dbReference type="Pfam" id="PF07690">
    <property type="entry name" value="MFS_1"/>
    <property type="match status" value="1"/>
</dbReference>
<dbReference type="InterPro" id="IPR011701">
    <property type="entry name" value="MFS"/>
</dbReference>